<feature type="compositionally biased region" description="Polar residues" evidence="1">
    <location>
        <begin position="319"/>
        <end position="338"/>
    </location>
</feature>
<dbReference type="Proteomes" id="UP000604046">
    <property type="component" value="Unassembled WGS sequence"/>
</dbReference>
<keyword evidence="3" id="KW-1185">Reference proteome</keyword>
<feature type="region of interest" description="Disordered" evidence="1">
    <location>
        <begin position="467"/>
        <end position="489"/>
    </location>
</feature>
<evidence type="ECO:0000313" key="2">
    <source>
        <dbReference type="EMBL" id="CAE7032591.1"/>
    </source>
</evidence>
<accession>A0A812IBU9</accession>
<name>A0A812IBU9_9DINO</name>
<dbReference type="EMBL" id="CAJNDS010000240">
    <property type="protein sequence ID" value="CAE7032591.1"/>
    <property type="molecule type" value="Genomic_DNA"/>
</dbReference>
<feature type="region of interest" description="Disordered" evidence="1">
    <location>
        <begin position="309"/>
        <end position="338"/>
    </location>
</feature>
<organism evidence="2 3">
    <name type="scientific">Symbiodinium natans</name>
    <dbReference type="NCBI Taxonomy" id="878477"/>
    <lineage>
        <taxon>Eukaryota</taxon>
        <taxon>Sar</taxon>
        <taxon>Alveolata</taxon>
        <taxon>Dinophyceae</taxon>
        <taxon>Suessiales</taxon>
        <taxon>Symbiodiniaceae</taxon>
        <taxon>Symbiodinium</taxon>
    </lineage>
</organism>
<proteinExistence type="predicted"/>
<comment type="caution">
    <text evidence="2">The sequence shown here is derived from an EMBL/GenBank/DDBJ whole genome shotgun (WGS) entry which is preliminary data.</text>
</comment>
<dbReference type="AlphaFoldDB" id="A0A812IBU9"/>
<evidence type="ECO:0000313" key="3">
    <source>
        <dbReference type="Proteomes" id="UP000604046"/>
    </source>
</evidence>
<feature type="region of interest" description="Disordered" evidence="1">
    <location>
        <begin position="400"/>
        <end position="423"/>
    </location>
</feature>
<evidence type="ECO:0000256" key="1">
    <source>
        <dbReference type="SAM" id="MobiDB-lite"/>
    </source>
</evidence>
<sequence length="489" mass="52458">MAAWHGACGMGPLLQEATSVPQQRTFARLSSTMPFMILTGSIELGEPAALPTDQFRLMFGDRSCSWPCPGRHARFIELPGNNTDFADNINEVGDGMDVREATISVRGKDLMLPPLMPLAQGTQERQLRILPGAEEERVDPLDPSNEAIYHSFEPTFPASDKVPSSKATVQKRLAMMSVDGSHSLAALAADPSARVSLCCLVIVILCGDYRSGNAPASARCGGNAVGNVDCEGGPAAEDEPVGDVCSECPTLASWQGGDLSVNHFGALYFVSGKPSKNCQLAWDLAEQLDESKQVVSMLPASFAGRCMRQDADEEEAPLPSSSTTKLSQDTFSTPTKTACSSDSFSFMEEMETPEKVASSLPAACLDQEREVATETTPDTVDLTNEAEEVQAATADDVVEQAPPNHHESGEPEAPSFPSSGYTELDSEFGEAVLATSCQLASAKTRCAELESESSVLEAEGKQLKSELELMRKQLSDEMQKREPHEPLPE</sequence>
<gene>
    <name evidence="2" type="ORF">SNAT2548_LOCUS3920</name>
</gene>
<protein>
    <submittedName>
        <fullName evidence="2">Uncharacterized protein</fullName>
    </submittedName>
</protein>
<reference evidence="2" key="1">
    <citation type="submission" date="2021-02" db="EMBL/GenBank/DDBJ databases">
        <authorList>
            <person name="Dougan E. K."/>
            <person name="Rhodes N."/>
            <person name="Thang M."/>
            <person name="Chan C."/>
        </authorList>
    </citation>
    <scope>NUCLEOTIDE SEQUENCE</scope>
</reference>